<evidence type="ECO:0000313" key="4">
    <source>
        <dbReference type="Proteomes" id="UP000244810"/>
    </source>
</evidence>
<keyword evidence="4" id="KW-1185">Reference proteome</keyword>
<dbReference type="Pfam" id="PF11150">
    <property type="entry name" value="DUF2927"/>
    <property type="match status" value="1"/>
</dbReference>
<accession>A0A2T7UXP7</accession>
<dbReference type="OrthoDB" id="3295600at2"/>
<reference evidence="3 4" key="1">
    <citation type="journal article" date="2011" name="Syst. Appl. Microbiol.">
        <title>Defluviimonas denitrificans gen. nov., sp. nov., and Pararhodobacter aggregans gen. nov., sp. nov., non-phototrophic Rhodobacteraceae from the biofilter of a marine aquaculture.</title>
        <authorList>
            <person name="Foesel B.U."/>
            <person name="Drake H.L."/>
            <person name="Schramm A."/>
        </authorList>
    </citation>
    <scope>NUCLEOTIDE SEQUENCE [LARGE SCALE GENOMIC DNA]</scope>
    <source>
        <strain evidence="3 4">D1-19</strain>
    </source>
</reference>
<protein>
    <recommendedName>
        <fullName evidence="5">DUF2927 domain-containing protein</fullName>
    </recommendedName>
</protein>
<dbReference type="PROSITE" id="PS51257">
    <property type="entry name" value="PROKAR_LIPOPROTEIN"/>
    <property type="match status" value="1"/>
</dbReference>
<keyword evidence="2" id="KW-0732">Signal</keyword>
<evidence type="ECO:0000256" key="2">
    <source>
        <dbReference type="SAM" id="SignalP"/>
    </source>
</evidence>
<organism evidence="3 4">
    <name type="scientific">Pararhodobacter aggregans</name>
    <dbReference type="NCBI Taxonomy" id="404875"/>
    <lineage>
        <taxon>Bacteria</taxon>
        <taxon>Pseudomonadati</taxon>
        <taxon>Pseudomonadota</taxon>
        <taxon>Alphaproteobacteria</taxon>
        <taxon>Rhodobacterales</taxon>
        <taxon>Paracoccaceae</taxon>
        <taxon>Pararhodobacter</taxon>
    </lineage>
</organism>
<name>A0A2T7UXP7_9RHOB</name>
<comment type="caution">
    <text evidence="3">The sequence shown here is derived from an EMBL/GenBank/DDBJ whole genome shotgun (WGS) entry which is preliminary data.</text>
</comment>
<feature type="chain" id="PRO_5015508492" description="DUF2927 domain-containing protein" evidence="2">
    <location>
        <begin position="24"/>
        <end position="317"/>
    </location>
</feature>
<sequence length="317" mass="34491">MATTRRPERAAALFALMLTAALAAGCTALQRGEPAPGPSAAPQRPAEVLPVDPRSADMRAYYTRIEDERRARGLMRTDPGAQDVVVTPARLAETYIAIALNNELATPDTSSASVLRRWEVPVRYSLEFGASTGRATRVRDYQDVRALAARMGTAANHPITVAPLGDSSGNFHVLVLSESERQEAGQRIRTLIPGIDERAVRLITDMPRETFCLAMAFARDGSAAYTEAVAVIRAEHPDLTRLACYHEELSQGLGLAADSGRARPSIFNDDQEFALLTDLDLLLLQIHYDPRLRPGMTEREARPIIFSIASELVAGAS</sequence>
<evidence type="ECO:0000313" key="3">
    <source>
        <dbReference type="EMBL" id="PVE49414.1"/>
    </source>
</evidence>
<gene>
    <name evidence="3" type="ORF">DDE23_03175</name>
</gene>
<evidence type="ECO:0008006" key="5">
    <source>
        <dbReference type="Google" id="ProtNLM"/>
    </source>
</evidence>
<dbReference type="Proteomes" id="UP000244810">
    <property type="component" value="Unassembled WGS sequence"/>
</dbReference>
<dbReference type="RefSeq" id="WP_107749918.1">
    <property type="nucleotide sequence ID" value="NZ_QDDR01000001.1"/>
</dbReference>
<feature type="region of interest" description="Disordered" evidence="1">
    <location>
        <begin position="32"/>
        <end position="52"/>
    </location>
</feature>
<dbReference type="AlphaFoldDB" id="A0A2T7UXP7"/>
<feature type="signal peptide" evidence="2">
    <location>
        <begin position="1"/>
        <end position="23"/>
    </location>
</feature>
<proteinExistence type="predicted"/>
<dbReference type="InterPro" id="IPR021323">
    <property type="entry name" value="DUF2927"/>
</dbReference>
<evidence type="ECO:0000256" key="1">
    <source>
        <dbReference type="SAM" id="MobiDB-lite"/>
    </source>
</evidence>
<dbReference type="EMBL" id="QDDR01000001">
    <property type="protein sequence ID" value="PVE49414.1"/>
    <property type="molecule type" value="Genomic_DNA"/>
</dbReference>